<dbReference type="PROSITE" id="PS50109">
    <property type="entry name" value="HIS_KIN"/>
    <property type="match status" value="1"/>
</dbReference>
<keyword evidence="12" id="KW-1185">Reference proteome</keyword>
<keyword evidence="4 11" id="KW-0808">Transferase</keyword>
<evidence type="ECO:0000256" key="7">
    <source>
        <dbReference type="ARBA" id="ARBA00022840"/>
    </source>
</evidence>
<dbReference type="Pfam" id="PF02518">
    <property type="entry name" value="HATPase_c"/>
    <property type="match status" value="1"/>
</dbReference>
<dbReference type="InterPro" id="IPR003594">
    <property type="entry name" value="HATPase_dom"/>
</dbReference>
<name>A0A517YSG0_9BACT</name>
<evidence type="ECO:0000256" key="4">
    <source>
        <dbReference type="ARBA" id="ARBA00022679"/>
    </source>
</evidence>
<dbReference type="Proteomes" id="UP000317369">
    <property type="component" value="Chromosome"/>
</dbReference>
<reference evidence="11 12" key="1">
    <citation type="submission" date="2019-02" db="EMBL/GenBank/DDBJ databases">
        <title>Deep-cultivation of Planctomycetes and their phenomic and genomic characterization uncovers novel biology.</title>
        <authorList>
            <person name="Wiegand S."/>
            <person name="Jogler M."/>
            <person name="Boedeker C."/>
            <person name="Pinto D."/>
            <person name="Vollmers J."/>
            <person name="Rivas-Marin E."/>
            <person name="Kohn T."/>
            <person name="Peeters S.H."/>
            <person name="Heuer A."/>
            <person name="Rast P."/>
            <person name="Oberbeckmann S."/>
            <person name="Bunk B."/>
            <person name="Jeske O."/>
            <person name="Meyerdierks A."/>
            <person name="Storesund J.E."/>
            <person name="Kallscheuer N."/>
            <person name="Luecker S."/>
            <person name="Lage O.M."/>
            <person name="Pohl T."/>
            <person name="Merkel B.J."/>
            <person name="Hornburger P."/>
            <person name="Mueller R.-W."/>
            <person name="Bruemmer F."/>
            <person name="Labrenz M."/>
            <person name="Spormann A.M."/>
            <person name="Op den Camp H."/>
            <person name="Overmann J."/>
            <person name="Amann R."/>
            <person name="Jetten M.S.M."/>
            <person name="Mascher T."/>
            <person name="Medema M.H."/>
            <person name="Devos D.P."/>
            <person name="Kaster A.-K."/>
            <person name="Ovreas L."/>
            <person name="Rohde M."/>
            <person name="Galperin M.Y."/>
            <person name="Jogler C."/>
        </authorList>
    </citation>
    <scope>NUCLEOTIDE SEQUENCE [LARGE SCALE GENOMIC DNA]</scope>
    <source>
        <strain evidence="11 12">KS4</strain>
    </source>
</reference>
<dbReference type="PANTHER" id="PTHR43065">
    <property type="entry name" value="SENSOR HISTIDINE KINASE"/>
    <property type="match status" value="1"/>
</dbReference>
<keyword evidence="6" id="KW-0418">Kinase</keyword>
<proteinExistence type="predicted"/>
<dbReference type="Pfam" id="PF00512">
    <property type="entry name" value="HisKA"/>
    <property type="match status" value="1"/>
</dbReference>
<evidence type="ECO:0000313" key="12">
    <source>
        <dbReference type="Proteomes" id="UP000317369"/>
    </source>
</evidence>
<dbReference type="KEGG" id="pcor:KS4_12050"/>
<evidence type="ECO:0000256" key="2">
    <source>
        <dbReference type="ARBA" id="ARBA00012438"/>
    </source>
</evidence>
<dbReference type="InterPro" id="IPR036890">
    <property type="entry name" value="HATPase_C_sf"/>
</dbReference>
<feature type="domain" description="Histidine kinase" evidence="10">
    <location>
        <begin position="83"/>
        <end position="306"/>
    </location>
</feature>
<dbReference type="InterPro" id="IPR003661">
    <property type="entry name" value="HisK_dim/P_dom"/>
</dbReference>
<dbReference type="SUPFAM" id="SSF47384">
    <property type="entry name" value="Homodimeric domain of signal transducing histidine kinase"/>
    <property type="match status" value="1"/>
</dbReference>
<keyword evidence="8" id="KW-0902">Two-component regulatory system</keyword>
<sequence length="333" mass="36144">MSGLEGQLEVGGQGEQAVAGQDDPRMAELAQIINAYNEVTDKLQQSHEKLQDEVLRLREELASTNAQLQRSKRLSALGEMAAGIAHEIRNPLAAIQLYASMVEEDLGGDDGDVSNRELAVDNTRKIASAVRGLNGIVNDVLTFARGIELERREVYVCDLFDRVMETHRPAIRESGIVVERDDVACADLRINVDEGMMGQVLLNLVRNAVDAMGDVEGEMRIMRTDVMVKEEDRMVVLVVKDSGPGIGEADVDRIFNPFFTTRNAGTGLGLAIVHRIVDAHGGAIVVRNEGEAGGGAVFEISLPMELNSVSFSEEDQSVGGADEVIMEDGVRDE</sequence>
<gene>
    <name evidence="11" type="primary">zraS_2</name>
    <name evidence="11" type="ORF">KS4_12050</name>
</gene>
<organism evidence="11 12">
    <name type="scientific">Poriferisphaera corsica</name>
    <dbReference type="NCBI Taxonomy" id="2528020"/>
    <lineage>
        <taxon>Bacteria</taxon>
        <taxon>Pseudomonadati</taxon>
        <taxon>Planctomycetota</taxon>
        <taxon>Phycisphaerae</taxon>
        <taxon>Phycisphaerales</taxon>
        <taxon>Phycisphaeraceae</taxon>
        <taxon>Poriferisphaera</taxon>
    </lineage>
</organism>
<evidence type="ECO:0000259" key="10">
    <source>
        <dbReference type="PROSITE" id="PS50109"/>
    </source>
</evidence>
<dbReference type="PRINTS" id="PR00344">
    <property type="entry name" value="BCTRLSENSOR"/>
</dbReference>
<dbReference type="SMART" id="SM00388">
    <property type="entry name" value="HisKA"/>
    <property type="match status" value="1"/>
</dbReference>
<dbReference type="EC" id="2.7.13.3" evidence="2"/>
<dbReference type="SMART" id="SM00387">
    <property type="entry name" value="HATPase_c"/>
    <property type="match status" value="1"/>
</dbReference>
<evidence type="ECO:0000313" key="11">
    <source>
        <dbReference type="EMBL" id="QDU33160.1"/>
    </source>
</evidence>
<dbReference type="CDD" id="cd00082">
    <property type="entry name" value="HisKA"/>
    <property type="match status" value="1"/>
</dbReference>
<dbReference type="AlphaFoldDB" id="A0A517YSG0"/>
<evidence type="ECO:0000256" key="5">
    <source>
        <dbReference type="ARBA" id="ARBA00022741"/>
    </source>
</evidence>
<dbReference type="Gene3D" id="3.30.565.10">
    <property type="entry name" value="Histidine kinase-like ATPase, C-terminal domain"/>
    <property type="match status" value="1"/>
</dbReference>
<evidence type="ECO:0000256" key="9">
    <source>
        <dbReference type="SAM" id="Coils"/>
    </source>
</evidence>
<dbReference type="SUPFAM" id="SSF55874">
    <property type="entry name" value="ATPase domain of HSP90 chaperone/DNA topoisomerase II/histidine kinase"/>
    <property type="match status" value="1"/>
</dbReference>
<evidence type="ECO:0000256" key="1">
    <source>
        <dbReference type="ARBA" id="ARBA00000085"/>
    </source>
</evidence>
<dbReference type="GO" id="GO:0005524">
    <property type="term" value="F:ATP binding"/>
    <property type="evidence" value="ECO:0007669"/>
    <property type="project" value="UniProtKB-KW"/>
</dbReference>
<dbReference type="InterPro" id="IPR036097">
    <property type="entry name" value="HisK_dim/P_sf"/>
</dbReference>
<keyword evidence="9" id="KW-0175">Coiled coil</keyword>
<dbReference type="PANTHER" id="PTHR43065:SF10">
    <property type="entry name" value="PEROXIDE STRESS-ACTIVATED HISTIDINE KINASE MAK3"/>
    <property type="match status" value="1"/>
</dbReference>
<evidence type="ECO:0000256" key="6">
    <source>
        <dbReference type="ARBA" id="ARBA00022777"/>
    </source>
</evidence>
<feature type="coiled-coil region" evidence="9">
    <location>
        <begin position="33"/>
        <end position="74"/>
    </location>
</feature>
<protein>
    <recommendedName>
        <fullName evidence="2">histidine kinase</fullName>
        <ecNumber evidence="2">2.7.13.3</ecNumber>
    </recommendedName>
</protein>
<dbReference type="InterPro" id="IPR005467">
    <property type="entry name" value="His_kinase_dom"/>
</dbReference>
<evidence type="ECO:0000256" key="8">
    <source>
        <dbReference type="ARBA" id="ARBA00023012"/>
    </source>
</evidence>
<dbReference type="InterPro" id="IPR004358">
    <property type="entry name" value="Sig_transdc_His_kin-like_C"/>
</dbReference>
<evidence type="ECO:0000256" key="3">
    <source>
        <dbReference type="ARBA" id="ARBA00022553"/>
    </source>
</evidence>
<dbReference type="RefSeq" id="WP_145075837.1">
    <property type="nucleotide sequence ID" value="NZ_CP036425.1"/>
</dbReference>
<dbReference type="EMBL" id="CP036425">
    <property type="protein sequence ID" value="QDU33160.1"/>
    <property type="molecule type" value="Genomic_DNA"/>
</dbReference>
<dbReference type="GO" id="GO:0000155">
    <property type="term" value="F:phosphorelay sensor kinase activity"/>
    <property type="evidence" value="ECO:0007669"/>
    <property type="project" value="InterPro"/>
</dbReference>
<dbReference type="Gene3D" id="1.10.287.130">
    <property type="match status" value="1"/>
</dbReference>
<comment type="catalytic activity">
    <reaction evidence="1">
        <text>ATP + protein L-histidine = ADP + protein N-phospho-L-histidine.</text>
        <dbReference type="EC" id="2.7.13.3"/>
    </reaction>
</comment>
<keyword evidence="5" id="KW-0547">Nucleotide-binding</keyword>
<accession>A0A517YSG0</accession>
<keyword evidence="7" id="KW-0067">ATP-binding</keyword>
<dbReference type="OrthoDB" id="226486at2"/>
<keyword evidence="3" id="KW-0597">Phosphoprotein</keyword>